<sequence length="99" mass="10247">MAGHEDANPTAPDTAGSTREDIDQRAAALSKAGSSRRERLAGSAVGVGGGGPDSAGVYVSAEREGMAVEELLNYGQEEVFSAPRSSANILSEKKKEPDR</sequence>
<dbReference type="EMBL" id="CP062006">
    <property type="protein sequence ID" value="QTC86420.1"/>
    <property type="molecule type" value="Genomic_DNA"/>
</dbReference>
<accession>A0ABX7SHY7</accession>
<evidence type="ECO:0000313" key="3">
    <source>
        <dbReference type="Proteomes" id="UP000663942"/>
    </source>
</evidence>
<name>A0ABX7SHY7_9CAUL</name>
<reference evidence="2 3" key="1">
    <citation type="submission" date="2020-09" db="EMBL/GenBank/DDBJ databases">
        <title>Brevundimonas sp. LVF1 isolated from an oligotrophic pond in Goettingen, Germany.</title>
        <authorList>
            <person name="Friedrich I."/>
            <person name="Klassen A."/>
            <person name="Neubauer H."/>
            <person name="Schneider D."/>
            <person name="Hertel R."/>
            <person name="Daniel R."/>
        </authorList>
    </citation>
    <scope>NUCLEOTIDE SEQUENCE [LARGE SCALE GENOMIC DNA]</scope>
    <source>
        <strain evidence="2 3">LVF1</strain>
    </source>
</reference>
<gene>
    <name evidence="2" type="ORF">IFE19_09580</name>
</gene>
<dbReference type="RefSeq" id="WP_207821764.1">
    <property type="nucleotide sequence ID" value="NZ_CP062006.1"/>
</dbReference>
<proteinExistence type="predicted"/>
<evidence type="ECO:0000313" key="2">
    <source>
        <dbReference type="EMBL" id="QTC86420.1"/>
    </source>
</evidence>
<protein>
    <submittedName>
        <fullName evidence="2">Uncharacterized protein</fullName>
    </submittedName>
</protein>
<feature type="region of interest" description="Disordered" evidence="1">
    <location>
        <begin position="1"/>
        <end position="54"/>
    </location>
</feature>
<keyword evidence="3" id="KW-1185">Reference proteome</keyword>
<evidence type="ECO:0000256" key="1">
    <source>
        <dbReference type="SAM" id="MobiDB-lite"/>
    </source>
</evidence>
<dbReference type="Proteomes" id="UP000663942">
    <property type="component" value="Chromosome"/>
</dbReference>
<organism evidence="2 3">
    <name type="scientific">Brevundimonas pondensis</name>
    <dbReference type="NCBI Taxonomy" id="2774189"/>
    <lineage>
        <taxon>Bacteria</taxon>
        <taxon>Pseudomonadati</taxon>
        <taxon>Pseudomonadota</taxon>
        <taxon>Alphaproteobacteria</taxon>
        <taxon>Caulobacterales</taxon>
        <taxon>Caulobacteraceae</taxon>
        <taxon>Brevundimonas</taxon>
    </lineage>
</organism>